<dbReference type="CDD" id="cd20379">
    <property type="entry name" value="Tudor_dTUD-like"/>
    <property type="match status" value="1"/>
</dbReference>
<keyword evidence="3" id="KW-1185">Reference proteome</keyword>
<organism evidence="2 3">
    <name type="scientific">Bemisia tabaci</name>
    <name type="common">Sweetpotato whitefly</name>
    <name type="synonym">Aleurodes tabaci</name>
    <dbReference type="NCBI Taxonomy" id="7038"/>
    <lineage>
        <taxon>Eukaryota</taxon>
        <taxon>Metazoa</taxon>
        <taxon>Ecdysozoa</taxon>
        <taxon>Arthropoda</taxon>
        <taxon>Hexapoda</taxon>
        <taxon>Insecta</taxon>
        <taxon>Pterygota</taxon>
        <taxon>Neoptera</taxon>
        <taxon>Paraneoptera</taxon>
        <taxon>Hemiptera</taxon>
        <taxon>Sternorrhyncha</taxon>
        <taxon>Aleyrodoidea</taxon>
        <taxon>Aleyrodidae</taxon>
        <taxon>Aleyrodinae</taxon>
        <taxon>Bemisia</taxon>
    </lineage>
</organism>
<gene>
    <name evidence="2" type="ORF">BEMITA_LOCUS2966</name>
</gene>
<dbReference type="PROSITE" id="PS50304">
    <property type="entry name" value="TUDOR"/>
    <property type="match status" value="2"/>
</dbReference>
<feature type="domain" description="Tudor" evidence="1">
    <location>
        <begin position="91"/>
        <end position="151"/>
    </location>
</feature>
<name>A0A9P0F0E3_BEMTA</name>
<accession>A0A9P0F0E3</accession>
<evidence type="ECO:0000313" key="2">
    <source>
        <dbReference type="EMBL" id="CAH0383525.1"/>
    </source>
</evidence>
<dbReference type="Gene3D" id="2.30.30.140">
    <property type="match status" value="2"/>
</dbReference>
<dbReference type="InterPro" id="IPR002999">
    <property type="entry name" value="Tudor"/>
</dbReference>
<feature type="domain" description="Tudor" evidence="1">
    <location>
        <begin position="377"/>
        <end position="435"/>
    </location>
</feature>
<dbReference type="Proteomes" id="UP001152759">
    <property type="component" value="Chromosome 10"/>
</dbReference>
<dbReference type="SMART" id="SM00333">
    <property type="entry name" value="TUDOR"/>
    <property type="match status" value="2"/>
</dbReference>
<proteinExistence type="predicted"/>
<sequence>MAAEILERRIPLVILWPEAENFPAHSVNLIIPGTIGYKMIKDLYITHVEAFGGLLQVWAQCDMTNCEKLERNIKKVSNLLETNVITNPIEQLSNGKLCLLKLRNDEYFRVKILSLQKLEQQTIPVFLVDYGNIIEVRLQSLRLIDTHQAMNPFITGIPFLASLFYVAEVQAPGNGWPPQVMDFIRQILACKCFKCNILDGEILKNLIQIFVAINPPTTLSTILLSRGVASYITVQTQTAFIQSLTRPNGQEQRLAPPKSVIKTDATVNAPGVITRNTQSMTPISTDMIGSSSGIVSVPVPAAPSTPPILRNPTPDITVKQFITVKFTPGSRHTVYISHVEDGVFAFAVHLKADAENSLPDLMNEINGSYKPEPIEGILMPGAPCLANSTSDRVIYRAVVMDVAENQVKVYYVDFGHSECLSPSDIFKIPTNTRTVIWTYFYQTDLCGGEKYEVCSLVLFAWQVNENNKAPVTSAVRIETGPRRGDRRRGALTHEPCPQRSLAMPAAHESRIQLAHRFMTQKVMATKFSLAGVREDPAWRLKTVKTYFLGFVYDKELIMDVTSNKTPSPTHSCDLYYNGYNVRELLQEQLDKIVPFAHRDPLTIAVFK</sequence>
<reference evidence="2" key="1">
    <citation type="submission" date="2021-12" db="EMBL/GenBank/DDBJ databases">
        <authorList>
            <person name="King R."/>
        </authorList>
    </citation>
    <scope>NUCLEOTIDE SEQUENCE</scope>
</reference>
<evidence type="ECO:0000313" key="3">
    <source>
        <dbReference type="Proteomes" id="UP001152759"/>
    </source>
</evidence>
<protein>
    <recommendedName>
        <fullName evidence="1">Tudor domain-containing protein</fullName>
    </recommendedName>
</protein>
<dbReference type="Pfam" id="PF00567">
    <property type="entry name" value="TUDOR"/>
    <property type="match status" value="2"/>
</dbReference>
<dbReference type="PANTHER" id="PTHR22948:SF76">
    <property type="entry name" value="FI20010P1-RELATED"/>
    <property type="match status" value="1"/>
</dbReference>
<dbReference type="EMBL" id="OU963871">
    <property type="protein sequence ID" value="CAH0383525.1"/>
    <property type="molecule type" value="Genomic_DNA"/>
</dbReference>
<dbReference type="InterPro" id="IPR050621">
    <property type="entry name" value="Tudor_domain_containing"/>
</dbReference>
<dbReference type="AlphaFoldDB" id="A0A9P0F0E3"/>
<dbReference type="SUPFAM" id="SSF63748">
    <property type="entry name" value="Tudor/PWWP/MBT"/>
    <property type="match status" value="2"/>
</dbReference>
<dbReference type="PANTHER" id="PTHR22948">
    <property type="entry name" value="TUDOR DOMAIN CONTAINING PROTEIN"/>
    <property type="match status" value="1"/>
</dbReference>
<evidence type="ECO:0000259" key="1">
    <source>
        <dbReference type="PROSITE" id="PS50304"/>
    </source>
</evidence>